<evidence type="ECO:0000313" key="2">
    <source>
        <dbReference type="EMBL" id="HIW87188.1"/>
    </source>
</evidence>
<protein>
    <submittedName>
        <fullName evidence="2">PorT family protein</fullName>
    </submittedName>
</protein>
<organism evidence="2 3">
    <name type="scientific">Candidatus Onthomorpha intestinigallinarum</name>
    <dbReference type="NCBI Taxonomy" id="2840880"/>
    <lineage>
        <taxon>Bacteria</taxon>
        <taxon>Pseudomonadati</taxon>
        <taxon>Bacteroidota</taxon>
        <taxon>Bacteroidia</taxon>
        <taxon>Bacteroidales</taxon>
        <taxon>Candidatus Onthomorpha</taxon>
    </lineage>
</organism>
<evidence type="ECO:0000313" key="3">
    <source>
        <dbReference type="Proteomes" id="UP000824267"/>
    </source>
</evidence>
<reference evidence="2" key="1">
    <citation type="journal article" date="2021" name="PeerJ">
        <title>Extensive microbial diversity within the chicken gut microbiome revealed by metagenomics and culture.</title>
        <authorList>
            <person name="Gilroy R."/>
            <person name="Ravi A."/>
            <person name="Getino M."/>
            <person name="Pursley I."/>
            <person name="Horton D.L."/>
            <person name="Alikhan N.F."/>
            <person name="Baker D."/>
            <person name="Gharbi K."/>
            <person name="Hall N."/>
            <person name="Watson M."/>
            <person name="Adriaenssens E.M."/>
            <person name="Foster-Nyarko E."/>
            <person name="Jarju S."/>
            <person name="Secka A."/>
            <person name="Antonio M."/>
            <person name="Oren A."/>
            <person name="Chaudhuri R.R."/>
            <person name="La Ragione R."/>
            <person name="Hildebrand F."/>
            <person name="Pallen M.J."/>
        </authorList>
    </citation>
    <scope>NUCLEOTIDE SEQUENCE</scope>
    <source>
        <strain evidence="2">Gambia16-930</strain>
    </source>
</reference>
<proteinExistence type="predicted"/>
<feature type="signal peptide" evidence="1">
    <location>
        <begin position="1"/>
        <end position="18"/>
    </location>
</feature>
<evidence type="ECO:0000256" key="1">
    <source>
        <dbReference type="SAM" id="SignalP"/>
    </source>
</evidence>
<sequence>MRKLSCFILIAIALPLIAVSQEKTKSSQVFTFDINGARVGDTTLDLNQMKINVKDGVLEITVPDSTTEYKGYSRIEESISITDEVIDNIGKLSDIAGNKRKSRFESSWAGLEFAYLNYADFAGDYNSDYRLSGGWRFSWNIVDIEIPFSKTCGLLTGIGYQSDVMFASKANKFVPRMFVDQTTGNIDYTAFEDAQKAKLVARYLTLPLMFECQNNDGSFKFDIGAIVGWNFYTRLKAKFVEGNVDTETKFKDADTFMMNDFKAEGTIRFAYKSLQLFFNMSLTPMFDTDIHDRIYPYTVGVNLLF</sequence>
<accession>A0A9D1RHF7</accession>
<dbReference type="AlphaFoldDB" id="A0A9D1RHF7"/>
<gene>
    <name evidence="2" type="ORF">IAC47_02815</name>
</gene>
<comment type="caution">
    <text evidence="2">The sequence shown here is derived from an EMBL/GenBank/DDBJ whole genome shotgun (WGS) entry which is preliminary data.</text>
</comment>
<feature type="chain" id="PRO_5039468692" evidence="1">
    <location>
        <begin position="19"/>
        <end position="305"/>
    </location>
</feature>
<reference evidence="2" key="2">
    <citation type="submission" date="2021-04" db="EMBL/GenBank/DDBJ databases">
        <authorList>
            <person name="Gilroy R."/>
        </authorList>
    </citation>
    <scope>NUCLEOTIDE SEQUENCE</scope>
    <source>
        <strain evidence="2">Gambia16-930</strain>
    </source>
</reference>
<name>A0A9D1RHF7_9BACT</name>
<dbReference type="Proteomes" id="UP000824267">
    <property type="component" value="Unassembled WGS sequence"/>
</dbReference>
<keyword evidence="1" id="KW-0732">Signal</keyword>
<dbReference type="EMBL" id="DXGG01000096">
    <property type="protein sequence ID" value="HIW87188.1"/>
    <property type="molecule type" value="Genomic_DNA"/>
</dbReference>